<gene>
    <name evidence="2" type="ORF">RirG_065150</name>
</gene>
<dbReference type="PANTHER" id="PTHR44329">
    <property type="entry name" value="SERINE/THREONINE-PROTEIN KINASE TNNI3K-RELATED"/>
    <property type="match status" value="1"/>
</dbReference>
<evidence type="ECO:0000259" key="1">
    <source>
        <dbReference type="PROSITE" id="PS50011"/>
    </source>
</evidence>
<sequence>MLDLINIYKNNEGIEKNLEKAFYLRKKIVEINNDNHKFIPCNECKELINTDHEWCQQCNSKYFQQNFSKWTSNNKYIDRFIQEAQLNAKNCYEVLEWIPYNKLSGINYYDKGGFSEIHKAIWSDGPIDNWNFDKQQWNRWNCHEVILKTLNNSSNLNSKFLYEWKNHYGCQAKLFSKFTQIFGISQNPVNLNYIMIMNYAEKGSLRKCLSDIVKFKWQDKLQLLRKIILGLKIIHESNLTHGDFHDGNILISDNYEIFISDLGLCKPIKNLHYKITNEIHGVLPFMAPEILRNEPYTLKSDIYSFSMIMWEFTSGIPPFNNKAHDYNLILDICEGERPKIIKNTPKCYIDLMNKCWDLEQKNRPTITELEYKITEWNKYINEDYMTNNEVEVGHNHHYHKIFDIDSELENDIHEFVKANNTLVQDNTLVQNDTLVQTQTNNPTLQPHSQAYYTSRNISKILNDTKSLYEYKI</sequence>
<name>A0A015JZT1_RHIIW</name>
<accession>A0A015JZT1</accession>
<evidence type="ECO:0000313" key="2">
    <source>
        <dbReference type="EMBL" id="EXX72885.1"/>
    </source>
</evidence>
<dbReference type="InterPro" id="IPR001245">
    <property type="entry name" value="Ser-Thr/Tyr_kinase_cat_dom"/>
</dbReference>
<proteinExistence type="predicted"/>
<dbReference type="HOGENOM" id="CLU_000288_97_1_1"/>
<dbReference type="SUPFAM" id="SSF56112">
    <property type="entry name" value="Protein kinase-like (PK-like)"/>
    <property type="match status" value="1"/>
</dbReference>
<dbReference type="InterPro" id="IPR011009">
    <property type="entry name" value="Kinase-like_dom_sf"/>
</dbReference>
<dbReference type="Proteomes" id="UP000022910">
    <property type="component" value="Unassembled WGS sequence"/>
</dbReference>
<comment type="caution">
    <text evidence="2">The sequence shown here is derived from an EMBL/GenBank/DDBJ whole genome shotgun (WGS) entry which is preliminary data.</text>
</comment>
<dbReference type="GO" id="GO:0004674">
    <property type="term" value="F:protein serine/threonine kinase activity"/>
    <property type="evidence" value="ECO:0007669"/>
    <property type="project" value="TreeGrafter"/>
</dbReference>
<dbReference type="Pfam" id="PF07714">
    <property type="entry name" value="PK_Tyr_Ser-Thr"/>
    <property type="match status" value="1"/>
</dbReference>
<dbReference type="InterPro" id="IPR000719">
    <property type="entry name" value="Prot_kinase_dom"/>
</dbReference>
<dbReference type="AlphaFoldDB" id="A0A015JZT1"/>
<keyword evidence="3" id="KW-1185">Reference proteome</keyword>
<organism evidence="2 3">
    <name type="scientific">Rhizophagus irregularis (strain DAOM 197198w)</name>
    <name type="common">Glomus intraradices</name>
    <dbReference type="NCBI Taxonomy" id="1432141"/>
    <lineage>
        <taxon>Eukaryota</taxon>
        <taxon>Fungi</taxon>
        <taxon>Fungi incertae sedis</taxon>
        <taxon>Mucoromycota</taxon>
        <taxon>Glomeromycotina</taxon>
        <taxon>Glomeromycetes</taxon>
        <taxon>Glomerales</taxon>
        <taxon>Glomeraceae</taxon>
        <taxon>Rhizophagus</taxon>
    </lineage>
</organism>
<dbReference type="InterPro" id="IPR051681">
    <property type="entry name" value="Ser/Thr_Kinases-Pseudokinases"/>
</dbReference>
<protein>
    <submittedName>
        <fullName evidence="2">Ste20p</fullName>
    </submittedName>
</protein>
<dbReference type="EMBL" id="JEMT01014961">
    <property type="protein sequence ID" value="EXX72885.1"/>
    <property type="molecule type" value="Genomic_DNA"/>
</dbReference>
<feature type="domain" description="Protein kinase" evidence="1">
    <location>
        <begin position="103"/>
        <end position="380"/>
    </location>
</feature>
<dbReference type="PROSITE" id="PS50011">
    <property type="entry name" value="PROTEIN_KINASE_DOM"/>
    <property type="match status" value="1"/>
</dbReference>
<dbReference type="GO" id="GO:0005524">
    <property type="term" value="F:ATP binding"/>
    <property type="evidence" value="ECO:0007669"/>
    <property type="project" value="InterPro"/>
</dbReference>
<evidence type="ECO:0000313" key="3">
    <source>
        <dbReference type="Proteomes" id="UP000022910"/>
    </source>
</evidence>
<dbReference type="Gene3D" id="1.10.510.10">
    <property type="entry name" value="Transferase(Phosphotransferase) domain 1"/>
    <property type="match status" value="1"/>
</dbReference>
<reference evidence="2 3" key="1">
    <citation type="submission" date="2014-02" db="EMBL/GenBank/DDBJ databases">
        <title>Single nucleus genome sequencing reveals high similarity among nuclei of an endomycorrhizal fungus.</title>
        <authorList>
            <person name="Lin K."/>
            <person name="Geurts R."/>
            <person name="Zhang Z."/>
            <person name="Limpens E."/>
            <person name="Saunders D.G."/>
            <person name="Mu D."/>
            <person name="Pang E."/>
            <person name="Cao H."/>
            <person name="Cha H."/>
            <person name="Lin T."/>
            <person name="Zhou Q."/>
            <person name="Shang Y."/>
            <person name="Li Y."/>
            <person name="Ivanov S."/>
            <person name="Sharma T."/>
            <person name="Velzen R.V."/>
            <person name="Ruijter N.D."/>
            <person name="Aanen D.K."/>
            <person name="Win J."/>
            <person name="Kamoun S."/>
            <person name="Bisseling T."/>
            <person name="Huang S."/>
        </authorList>
    </citation>
    <scope>NUCLEOTIDE SEQUENCE [LARGE SCALE GENOMIC DNA]</scope>
    <source>
        <strain evidence="3">DAOM197198w</strain>
    </source>
</reference>